<evidence type="ECO:0000313" key="1">
    <source>
        <dbReference type="EMBL" id="KFB68142.1"/>
    </source>
</evidence>
<comment type="caution">
    <text evidence="1">The sequence shown here is derived from an EMBL/GenBank/DDBJ whole genome shotgun (WGS) entry which is preliminary data.</text>
</comment>
<protein>
    <submittedName>
        <fullName evidence="1">Uncharacterized protein</fullName>
    </submittedName>
</protein>
<sequence>MGPAVSANRLVGITATFGNCLGRNKGSHAEAAQFSSCRPRTLENSHVLLVTRTALTLSACAAIMVSREPIGSPPALQVRAQIAIHPHGRHIERENLQRGKKHFLRLAIAYRGAFGHTKRKFCGHHTRQPDVTQSVLMKTRQHFRRFGIDDVKQILVSSKIMR</sequence>
<gene>
    <name evidence="1" type="ORF">CAPSK01_001994</name>
</gene>
<accession>A0A084Y098</accession>
<dbReference type="EMBL" id="JDSS02000021">
    <property type="protein sequence ID" value="KFB68142.1"/>
    <property type="molecule type" value="Genomic_DNA"/>
</dbReference>
<organism evidence="1 2">
    <name type="scientific">Candidatus Accumulibacter vicinus</name>
    <dbReference type="NCBI Taxonomy" id="2954382"/>
    <lineage>
        <taxon>Bacteria</taxon>
        <taxon>Pseudomonadati</taxon>
        <taxon>Pseudomonadota</taxon>
        <taxon>Betaproteobacteria</taxon>
        <taxon>Candidatus Accumulibacter</taxon>
    </lineage>
</organism>
<proteinExistence type="predicted"/>
<reference evidence="1 2" key="1">
    <citation type="submission" date="2014-07" db="EMBL/GenBank/DDBJ databases">
        <title>Expanding our view of genomic diversity in Candidatus Accumulibacter clades.</title>
        <authorList>
            <person name="Skennerton C.T."/>
            <person name="Barr J.J."/>
            <person name="Slater F.R."/>
            <person name="Bond P.L."/>
            <person name="Tyson G.W."/>
        </authorList>
    </citation>
    <scope>NUCLEOTIDE SEQUENCE [LARGE SCALE GENOMIC DNA]</scope>
    <source>
        <strain evidence="2">SK-01</strain>
    </source>
</reference>
<name>A0A084Y098_9PROT</name>
<evidence type="ECO:0000313" key="2">
    <source>
        <dbReference type="Proteomes" id="UP000019812"/>
    </source>
</evidence>
<dbReference type="Proteomes" id="UP000019812">
    <property type="component" value="Unassembled WGS sequence"/>
</dbReference>
<dbReference type="AlphaFoldDB" id="A0A084Y098"/>